<dbReference type="PANTHER" id="PTHR21847:SF1">
    <property type="entry name" value="EF-HAND CALCIUM-BINDING DOMAIN-CONTAINING PROTEIN 10"/>
    <property type="match status" value="1"/>
</dbReference>
<sequence length="123" mass="14079">MDDKMPTEREKEASAYLEKHKIFDLMKNLTSMLFFYRPDDPKEFLIEKLTQLKQARDSGQKAPSLLSPSNLDAAFGIVDPANERHVSFARYKQLISLGMKDINECPDGVNEDKISYDTFITEG</sequence>
<dbReference type="CDD" id="cd22976">
    <property type="entry name" value="DD_EFCAB10"/>
    <property type="match status" value="1"/>
</dbReference>
<dbReference type="Pfam" id="PF24548">
    <property type="entry name" value="EF_EFCAB10_C"/>
    <property type="match status" value="1"/>
</dbReference>
<dbReference type="STRING" id="109280.ENSHCOP00000014387"/>
<organism evidence="2 3">
    <name type="scientific">Hippocampus comes</name>
    <name type="common">Tiger tail seahorse</name>
    <dbReference type="NCBI Taxonomy" id="109280"/>
    <lineage>
        <taxon>Eukaryota</taxon>
        <taxon>Metazoa</taxon>
        <taxon>Chordata</taxon>
        <taxon>Craniata</taxon>
        <taxon>Vertebrata</taxon>
        <taxon>Euteleostomi</taxon>
        <taxon>Actinopterygii</taxon>
        <taxon>Neopterygii</taxon>
        <taxon>Teleostei</taxon>
        <taxon>Neoteleostei</taxon>
        <taxon>Acanthomorphata</taxon>
        <taxon>Syngnathiaria</taxon>
        <taxon>Syngnathiformes</taxon>
        <taxon>Syngnathoidei</taxon>
        <taxon>Syngnathidae</taxon>
        <taxon>Hippocampus</taxon>
    </lineage>
</organism>
<evidence type="ECO:0000313" key="2">
    <source>
        <dbReference type="Ensembl" id="ENSHCOP00000014387.1"/>
    </source>
</evidence>
<dbReference type="GeneTree" id="ENSGT00940000154487"/>
<evidence type="ECO:0000259" key="1">
    <source>
        <dbReference type="Pfam" id="PF24548"/>
    </source>
</evidence>
<protein>
    <submittedName>
        <fullName evidence="2">EF-hand calcium-binding domain-containing protein 10-like</fullName>
    </submittedName>
</protein>
<reference evidence="2" key="1">
    <citation type="submission" date="2025-08" db="UniProtKB">
        <authorList>
            <consortium name="Ensembl"/>
        </authorList>
    </citation>
    <scope>IDENTIFICATION</scope>
</reference>
<feature type="domain" description="EFCAB10 C-terminal EF-hand" evidence="1">
    <location>
        <begin position="69"/>
        <end position="122"/>
    </location>
</feature>
<keyword evidence="3" id="KW-1185">Reference proteome</keyword>
<dbReference type="Ensembl" id="ENSHCOT00000027669.1">
    <property type="protein sequence ID" value="ENSHCOP00000014387.1"/>
    <property type="gene ID" value="ENSHCOG00000017756.1"/>
</dbReference>
<dbReference type="InterPro" id="IPR056587">
    <property type="entry name" value="EF_EFCAB10_C"/>
</dbReference>
<dbReference type="AlphaFoldDB" id="A0A3Q2YLR9"/>
<dbReference type="Gene3D" id="1.20.890.10">
    <property type="entry name" value="cAMP-dependent protein kinase regulatory subunit, dimerization-anchoring domain"/>
    <property type="match status" value="1"/>
</dbReference>
<dbReference type="InterPro" id="IPR039879">
    <property type="entry name" value="EFC10"/>
</dbReference>
<dbReference type="SUPFAM" id="SSF47391">
    <property type="entry name" value="Dimerization-anchoring domain of cAMP-dependent PK regulatory subunit"/>
    <property type="match status" value="1"/>
</dbReference>
<dbReference type="PANTHER" id="PTHR21847">
    <property type="entry name" value="EF-HAND CALCIUM-BINDING DOMAIN-CONTAINING PROTEIN 10"/>
    <property type="match status" value="1"/>
</dbReference>
<reference evidence="2" key="2">
    <citation type="submission" date="2025-09" db="UniProtKB">
        <authorList>
            <consortium name="Ensembl"/>
        </authorList>
    </citation>
    <scope>IDENTIFICATION</scope>
</reference>
<dbReference type="Proteomes" id="UP000264820">
    <property type="component" value="Unplaced"/>
</dbReference>
<dbReference type="OMA" id="SMLLFYR"/>
<dbReference type="InterPro" id="IPR049760">
    <property type="entry name" value="DD_EFCAB10"/>
</dbReference>
<evidence type="ECO:0000313" key="3">
    <source>
        <dbReference type="Proteomes" id="UP000264820"/>
    </source>
</evidence>
<name>A0A3Q2YLR9_HIPCM</name>
<proteinExistence type="predicted"/>
<accession>A0A3Q2YLR9</accession>